<feature type="domain" description="Inosine/uridine-preferring nucleoside hydrolase" evidence="1">
    <location>
        <begin position="6"/>
        <end position="309"/>
    </location>
</feature>
<keyword evidence="2" id="KW-0378">Hydrolase</keyword>
<protein>
    <submittedName>
        <fullName evidence="2">Nucleoside hydrolase</fullName>
    </submittedName>
</protein>
<dbReference type="SUPFAM" id="SSF53590">
    <property type="entry name" value="Nucleoside hydrolase"/>
    <property type="match status" value="1"/>
</dbReference>
<reference evidence="2 3" key="1">
    <citation type="submission" date="2014-03" db="EMBL/GenBank/DDBJ databases">
        <title>Draft genome sequence of the novel thermoacidophilic archaea Acidianus copahuensis ALE1 strain, isolated from Copahue volcanic area in Neuquen Argentina.</title>
        <authorList>
            <person name="Urbieta M.S."/>
            <person name="Rascovan N."/>
            <person name="Castro C."/>
            <person name="Revale S."/>
            <person name="Giaveno M.A."/>
            <person name="Vazquez M.P."/>
            <person name="Donati E.R."/>
        </authorList>
    </citation>
    <scope>NUCLEOTIDE SEQUENCE [LARGE SCALE GENOMIC DNA]</scope>
    <source>
        <strain evidence="2 3">ALE1</strain>
    </source>
</reference>
<proteinExistence type="predicted"/>
<dbReference type="Pfam" id="PF01156">
    <property type="entry name" value="IU_nuc_hydro"/>
    <property type="match status" value="1"/>
</dbReference>
<accession>A0A031LVM8</accession>
<dbReference type="Gene3D" id="3.90.245.10">
    <property type="entry name" value="Ribonucleoside hydrolase-like"/>
    <property type="match status" value="1"/>
</dbReference>
<dbReference type="InterPro" id="IPR001910">
    <property type="entry name" value="Inosine/uridine_hydrolase_dom"/>
</dbReference>
<dbReference type="PANTHER" id="PTHR46190:SF1">
    <property type="entry name" value="SI:CH211-201H21.5"/>
    <property type="match status" value="1"/>
</dbReference>
<dbReference type="InterPro" id="IPR036452">
    <property type="entry name" value="Ribo_hydro-like"/>
</dbReference>
<evidence type="ECO:0000259" key="1">
    <source>
        <dbReference type="Pfam" id="PF01156"/>
    </source>
</evidence>
<dbReference type="EMBL" id="JFZT01000014">
    <property type="protein sequence ID" value="EZQ11529.1"/>
    <property type="molecule type" value="Genomic_DNA"/>
</dbReference>
<dbReference type="STRING" id="1160895.CM19_00755"/>
<sequence length="319" mass="35895">MSRHFIIDCDTAEDDVLSLISLLAHGISVHALTVVEGNIEYENEMKGALWALEYLRENGVQIGDLKVYPGARRLLSKDFRTAEFVHGETGLGEIEVNVKDYSLLAKEDASSEIIRLSKEYEGSLEFLAISPLTNLALAYLRDPEITKRIKTVYIMGGTIYARGNITPVAEFNFWVDPDAAKLVLNAGFNIVMVPWEVAVNNAIDMVSFMKLTSLKTKLSSLYAKMYSHYRKASMNMQRMRGNPHPDVITTAIAIDPSIAKVIKEENVDVETCDCQSRGLTIIDYIDPGHVITKKPNAKIVYDIDYEKFVQFLTKVLTWF</sequence>
<dbReference type="Proteomes" id="UP000024332">
    <property type="component" value="Unassembled WGS sequence"/>
</dbReference>
<name>A0A031LVM8_9CREN</name>
<dbReference type="GO" id="GO:0016799">
    <property type="term" value="F:hydrolase activity, hydrolyzing N-glycosyl compounds"/>
    <property type="evidence" value="ECO:0007669"/>
    <property type="project" value="InterPro"/>
</dbReference>
<dbReference type="InterPro" id="IPR052775">
    <property type="entry name" value="IUN_hydrolase"/>
</dbReference>
<keyword evidence="3" id="KW-1185">Reference proteome</keyword>
<organism evidence="2 3">
    <name type="scientific">Candidatus Acidianus copahuensis</name>
    <dbReference type="NCBI Taxonomy" id="1160895"/>
    <lineage>
        <taxon>Archaea</taxon>
        <taxon>Thermoproteota</taxon>
        <taxon>Thermoprotei</taxon>
        <taxon>Sulfolobales</taxon>
        <taxon>Sulfolobaceae</taxon>
        <taxon>Acidianus</taxon>
    </lineage>
</organism>
<dbReference type="OrthoDB" id="33780at2157"/>
<gene>
    <name evidence="2" type="ORF">CM19_00755</name>
</gene>
<comment type="caution">
    <text evidence="2">The sequence shown here is derived from an EMBL/GenBank/DDBJ whole genome shotgun (WGS) entry which is preliminary data.</text>
</comment>
<evidence type="ECO:0000313" key="3">
    <source>
        <dbReference type="Proteomes" id="UP000024332"/>
    </source>
</evidence>
<dbReference type="AlphaFoldDB" id="A0A031LVM8"/>
<dbReference type="RefSeq" id="WP_048098524.1">
    <property type="nucleotide sequence ID" value="NZ_JFZT01000014.1"/>
</dbReference>
<dbReference type="PANTHER" id="PTHR46190">
    <property type="entry name" value="SI:CH211-201H21.5-RELATED"/>
    <property type="match status" value="1"/>
</dbReference>
<evidence type="ECO:0000313" key="2">
    <source>
        <dbReference type="EMBL" id="EZQ11529.1"/>
    </source>
</evidence>